<dbReference type="AlphaFoldDB" id="A0A832RVY2"/>
<dbReference type="Pfam" id="PF02391">
    <property type="entry name" value="MoaE"/>
    <property type="match status" value="1"/>
</dbReference>
<reference evidence="1" key="1">
    <citation type="journal article" date="2020" name="bioRxiv">
        <title>A rank-normalized archaeal taxonomy based on genome phylogeny resolves widespread incomplete and uneven classifications.</title>
        <authorList>
            <person name="Rinke C."/>
            <person name="Chuvochina M."/>
            <person name="Mussig A.J."/>
            <person name="Chaumeil P.-A."/>
            <person name="Waite D.W."/>
            <person name="Whitman W.B."/>
            <person name="Parks D.H."/>
            <person name="Hugenholtz P."/>
        </authorList>
    </citation>
    <scope>NUCLEOTIDE SEQUENCE</scope>
    <source>
        <strain evidence="1">UBA12518</strain>
    </source>
</reference>
<comment type="caution">
    <text evidence="1">The sequence shown here is derived from an EMBL/GenBank/DDBJ whole genome shotgun (WGS) entry which is preliminary data.</text>
</comment>
<dbReference type="EMBL" id="DUIH01000009">
    <property type="protein sequence ID" value="HIH69459.1"/>
    <property type="molecule type" value="Genomic_DNA"/>
</dbReference>
<evidence type="ECO:0000313" key="1">
    <source>
        <dbReference type="EMBL" id="HIH69459.1"/>
    </source>
</evidence>
<dbReference type="PANTHER" id="PTHR23404">
    <property type="entry name" value="MOLYBDOPTERIN SYNTHASE RELATED"/>
    <property type="match status" value="1"/>
</dbReference>
<dbReference type="RefSeq" id="WP_042685262.1">
    <property type="nucleotide sequence ID" value="NZ_DUIH01000009.1"/>
</dbReference>
<proteinExistence type="predicted"/>
<dbReference type="InterPro" id="IPR036563">
    <property type="entry name" value="MoaE_sf"/>
</dbReference>
<dbReference type="Gene3D" id="3.90.1170.40">
    <property type="entry name" value="Molybdopterin biosynthesis MoaE subunit"/>
    <property type="match status" value="1"/>
</dbReference>
<gene>
    <name evidence="1" type="ORF">HA299_02380</name>
</gene>
<accession>A0A832RVY2</accession>
<organism evidence="1 2">
    <name type="scientific">Methermicoccus shengliensis</name>
    <dbReference type="NCBI Taxonomy" id="660064"/>
    <lineage>
        <taxon>Archaea</taxon>
        <taxon>Methanobacteriati</taxon>
        <taxon>Methanobacteriota</taxon>
        <taxon>Stenosarchaea group</taxon>
        <taxon>Methanomicrobia</taxon>
        <taxon>Methanosarcinales</taxon>
        <taxon>Methermicoccaceae</taxon>
        <taxon>Methermicoccus</taxon>
    </lineage>
</organism>
<sequence>MEKVMLTKNELPIEEVLCSLDATTGAVVSFIGIVKGMVKGRKVKWIELEVDEEVALHRLEEIRQEALSRYAIHDAIIAHRHGRLGVGEGIVLIATLAEHREAAFEACRYIIEELKHSVPIWKKECTEDGEYWVEGV</sequence>
<dbReference type="CDD" id="cd00756">
    <property type="entry name" value="MoaE"/>
    <property type="match status" value="1"/>
</dbReference>
<evidence type="ECO:0000313" key="2">
    <source>
        <dbReference type="Proteomes" id="UP000600363"/>
    </source>
</evidence>
<protein>
    <submittedName>
        <fullName evidence="1">Molybdenum cofactor biosynthesis protein MoaE</fullName>
    </submittedName>
</protein>
<dbReference type="SUPFAM" id="SSF54690">
    <property type="entry name" value="Molybdopterin synthase subunit MoaE"/>
    <property type="match status" value="1"/>
</dbReference>
<dbReference type="Proteomes" id="UP000600363">
    <property type="component" value="Unassembled WGS sequence"/>
</dbReference>
<dbReference type="InterPro" id="IPR003448">
    <property type="entry name" value="Mopterin_biosynth_MoaE"/>
</dbReference>
<name>A0A832RVY2_9EURY</name>
<dbReference type="GO" id="GO:0006777">
    <property type="term" value="P:Mo-molybdopterin cofactor biosynthetic process"/>
    <property type="evidence" value="ECO:0007669"/>
    <property type="project" value="InterPro"/>
</dbReference>